<accession>A0A177B0T9</accession>
<comment type="caution">
    <text evidence="1">The sequence shown here is derived from an EMBL/GenBank/DDBJ whole genome shotgun (WGS) entry which is preliminary data.</text>
</comment>
<protein>
    <submittedName>
        <fullName evidence="1">Uncharacterized protein</fullName>
    </submittedName>
</protein>
<name>A0A177B0T9_9BILA</name>
<organism evidence="1 2">
    <name type="scientific">Intoshia linei</name>
    <dbReference type="NCBI Taxonomy" id="1819745"/>
    <lineage>
        <taxon>Eukaryota</taxon>
        <taxon>Metazoa</taxon>
        <taxon>Spiralia</taxon>
        <taxon>Lophotrochozoa</taxon>
        <taxon>Mesozoa</taxon>
        <taxon>Orthonectida</taxon>
        <taxon>Rhopaluridae</taxon>
        <taxon>Intoshia</taxon>
    </lineage>
</organism>
<dbReference type="Proteomes" id="UP000078046">
    <property type="component" value="Unassembled WGS sequence"/>
</dbReference>
<proteinExistence type="predicted"/>
<dbReference type="EMBL" id="LWCA01000558">
    <property type="protein sequence ID" value="OAF67865.1"/>
    <property type="molecule type" value="Genomic_DNA"/>
</dbReference>
<keyword evidence="2" id="KW-1185">Reference proteome</keyword>
<reference evidence="1 2" key="1">
    <citation type="submission" date="2016-04" db="EMBL/GenBank/DDBJ databases">
        <title>The genome of Intoshia linei affirms orthonectids as highly simplified spiralians.</title>
        <authorList>
            <person name="Mikhailov K.V."/>
            <person name="Slusarev G.S."/>
            <person name="Nikitin M.A."/>
            <person name="Logacheva M.D."/>
            <person name="Penin A."/>
            <person name="Aleoshin V."/>
            <person name="Panchin Y.V."/>
        </authorList>
    </citation>
    <scope>NUCLEOTIDE SEQUENCE [LARGE SCALE GENOMIC DNA]</scope>
    <source>
        <strain evidence="1">Intl2013</strain>
        <tissue evidence="1">Whole animal</tissue>
    </source>
</reference>
<sequence length="84" mass="10052">MSDEEESKCLYKDDLDYIICVMRLSMENSEYLTKKLKIRNMTIDGVNPTDHRIRHSEFLTFYGEEKNEIIGELYWKNLSLVLIK</sequence>
<evidence type="ECO:0000313" key="1">
    <source>
        <dbReference type="EMBL" id="OAF67865.1"/>
    </source>
</evidence>
<evidence type="ECO:0000313" key="2">
    <source>
        <dbReference type="Proteomes" id="UP000078046"/>
    </source>
</evidence>
<gene>
    <name evidence="1" type="ORF">A3Q56_04338</name>
</gene>
<dbReference type="AlphaFoldDB" id="A0A177B0T9"/>